<dbReference type="Gene3D" id="3.30.460.10">
    <property type="entry name" value="Beta Polymerase, domain 2"/>
    <property type="match status" value="1"/>
</dbReference>
<dbReference type="EMBL" id="FONY01000006">
    <property type="protein sequence ID" value="SFE74064.1"/>
    <property type="molecule type" value="Genomic_DNA"/>
</dbReference>
<evidence type="ECO:0008006" key="3">
    <source>
        <dbReference type="Google" id="ProtNLM"/>
    </source>
</evidence>
<dbReference type="STRING" id="1003.SAMN04488541_10068"/>
<protein>
    <recommendedName>
        <fullName evidence="3">Nucleotidyltransferase domain-containing protein</fullName>
    </recommendedName>
</protein>
<reference evidence="2" key="1">
    <citation type="submission" date="2016-10" db="EMBL/GenBank/DDBJ databases">
        <authorList>
            <person name="Varghese N."/>
            <person name="Submissions S."/>
        </authorList>
    </citation>
    <scope>NUCLEOTIDE SEQUENCE [LARGE SCALE GENOMIC DNA]</scope>
    <source>
        <strain>GEY</strain>
        <strain evidence="2">DSM 9560</strain>
    </source>
</reference>
<sequence length="63" mass="7224">MNHSFGLRQSDLTTICHALSKYPEVQQAYIFGSRAKGNYKNGSINRTGKVFYEIDNHKILNFT</sequence>
<organism evidence="1 2">
    <name type="scientific">Thermoflexibacter ruber</name>
    <dbReference type="NCBI Taxonomy" id="1003"/>
    <lineage>
        <taxon>Bacteria</taxon>
        <taxon>Pseudomonadati</taxon>
        <taxon>Bacteroidota</taxon>
        <taxon>Cytophagia</taxon>
        <taxon>Cytophagales</taxon>
        <taxon>Thermoflexibacteraceae</taxon>
        <taxon>Thermoflexibacter</taxon>
    </lineage>
</organism>
<evidence type="ECO:0000313" key="2">
    <source>
        <dbReference type="Proteomes" id="UP000199513"/>
    </source>
</evidence>
<dbReference type="InterPro" id="IPR043519">
    <property type="entry name" value="NT_sf"/>
</dbReference>
<name>A0A1I2D0N7_9BACT</name>
<evidence type="ECO:0000313" key="1">
    <source>
        <dbReference type="EMBL" id="SFE74064.1"/>
    </source>
</evidence>
<gene>
    <name evidence="1" type="ORF">SAMN04488541_10068</name>
</gene>
<accession>A0A1I2D0N7</accession>
<dbReference type="CDD" id="cd05403">
    <property type="entry name" value="NT_KNTase_like"/>
    <property type="match status" value="1"/>
</dbReference>
<dbReference type="AlphaFoldDB" id="A0A1I2D0N7"/>
<dbReference type="Proteomes" id="UP000199513">
    <property type="component" value="Unassembled WGS sequence"/>
</dbReference>
<keyword evidence="2" id="KW-1185">Reference proteome</keyword>
<dbReference type="SUPFAM" id="SSF81301">
    <property type="entry name" value="Nucleotidyltransferase"/>
    <property type="match status" value="1"/>
</dbReference>
<proteinExistence type="predicted"/>